<name>A0A6J5LMK1_9CAUD</name>
<proteinExistence type="predicted"/>
<protein>
    <submittedName>
        <fullName evidence="1">Uncharacterized protein</fullName>
    </submittedName>
</protein>
<sequence length="59" mass="7041">MERNKIESAIYDVKLHITEKERVLLITQTELKSLRTHLDVLESIEKDDKIPHKTKQQEQ</sequence>
<evidence type="ECO:0000313" key="1">
    <source>
        <dbReference type="EMBL" id="CAB4134593.1"/>
    </source>
</evidence>
<dbReference type="EMBL" id="LR796288">
    <property type="protein sequence ID" value="CAB4134593.1"/>
    <property type="molecule type" value="Genomic_DNA"/>
</dbReference>
<accession>A0A6J5LMK1</accession>
<organism evidence="1">
    <name type="scientific">uncultured Caudovirales phage</name>
    <dbReference type="NCBI Taxonomy" id="2100421"/>
    <lineage>
        <taxon>Viruses</taxon>
        <taxon>Duplodnaviria</taxon>
        <taxon>Heunggongvirae</taxon>
        <taxon>Uroviricota</taxon>
        <taxon>Caudoviricetes</taxon>
        <taxon>Peduoviridae</taxon>
        <taxon>Maltschvirus</taxon>
        <taxon>Maltschvirus maltsch</taxon>
    </lineage>
</organism>
<reference evidence="1" key="1">
    <citation type="submission" date="2020-04" db="EMBL/GenBank/DDBJ databases">
        <authorList>
            <person name="Chiriac C."/>
            <person name="Salcher M."/>
            <person name="Ghai R."/>
            <person name="Kavagutti S V."/>
        </authorList>
    </citation>
    <scope>NUCLEOTIDE SEQUENCE</scope>
</reference>
<gene>
    <name evidence="1" type="ORF">UFOVP280_16</name>
</gene>